<dbReference type="AlphaFoldDB" id="A0AAU9KAC0"/>
<sequence>MNNKVYYSPTKKAKSPTKPWNFKRRAQSELRNLEVILNKSIDSLEKKGHRRLSQKNPLLKNRFSPKENIWEAVKHRIVKKRSKSQASHWSPYREYKSQTNLAASWDGSLQKDKKKTMRNKISKIIDNAKDKKKRFYDSFQIKPERSLIISKTLIRDKVHDPITGIIKEYKIDRARIFSLGNKKPISITGKINEFSPPRYSYLSTRNDKCHQKAINPLTGETKESFHPRSISYHNHQFYTPKSASSASYTNLKLKALPEYTSLFNSQKIYKGMGIHLQKSSIF</sequence>
<reference evidence="1" key="1">
    <citation type="submission" date="2021-09" db="EMBL/GenBank/DDBJ databases">
        <authorList>
            <consortium name="AG Swart"/>
            <person name="Singh M."/>
            <person name="Singh A."/>
            <person name="Seah K."/>
            <person name="Emmerich C."/>
        </authorList>
    </citation>
    <scope>NUCLEOTIDE SEQUENCE</scope>
    <source>
        <strain evidence="1">ATCC30299</strain>
    </source>
</reference>
<keyword evidence="2" id="KW-1185">Reference proteome</keyword>
<comment type="caution">
    <text evidence="1">The sequence shown here is derived from an EMBL/GenBank/DDBJ whole genome shotgun (WGS) entry which is preliminary data.</text>
</comment>
<gene>
    <name evidence="1" type="ORF">BSTOLATCC_MIC61247</name>
</gene>
<organism evidence="1 2">
    <name type="scientific">Blepharisma stoltei</name>
    <dbReference type="NCBI Taxonomy" id="1481888"/>
    <lineage>
        <taxon>Eukaryota</taxon>
        <taxon>Sar</taxon>
        <taxon>Alveolata</taxon>
        <taxon>Ciliophora</taxon>
        <taxon>Postciliodesmatophora</taxon>
        <taxon>Heterotrichea</taxon>
        <taxon>Heterotrichida</taxon>
        <taxon>Blepharismidae</taxon>
        <taxon>Blepharisma</taxon>
    </lineage>
</organism>
<protein>
    <recommendedName>
        <fullName evidence="3">Ribosomal protein S4</fullName>
    </recommendedName>
</protein>
<accession>A0AAU9KAC0</accession>
<evidence type="ECO:0000313" key="1">
    <source>
        <dbReference type="EMBL" id="CAG9334636.1"/>
    </source>
</evidence>
<dbReference type="EMBL" id="CAJZBQ010000058">
    <property type="protein sequence ID" value="CAG9334636.1"/>
    <property type="molecule type" value="Genomic_DNA"/>
</dbReference>
<evidence type="ECO:0000313" key="2">
    <source>
        <dbReference type="Proteomes" id="UP001162131"/>
    </source>
</evidence>
<evidence type="ECO:0008006" key="3">
    <source>
        <dbReference type="Google" id="ProtNLM"/>
    </source>
</evidence>
<proteinExistence type="predicted"/>
<name>A0AAU9KAC0_9CILI</name>
<dbReference type="Proteomes" id="UP001162131">
    <property type="component" value="Unassembled WGS sequence"/>
</dbReference>